<feature type="compositionally biased region" description="Low complexity" evidence="1">
    <location>
        <begin position="293"/>
        <end position="335"/>
    </location>
</feature>
<dbReference type="Proteomes" id="UP000815325">
    <property type="component" value="Unassembled WGS sequence"/>
</dbReference>
<feature type="compositionally biased region" description="Basic and acidic residues" evidence="1">
    <location>
        <begin position="202"/>
        <end position="217"/>
    </location>
</feature>
<evidence type="ECO:0000313" key="2">
    <source>
        <dbReference type="EMBL" id="KAF5838408.1"/>
    </source>
</evidence>
<accession>A0ABQ7GUX8</accession>
<proteinExistence type="predicted"/>
<feature type="region of interest" description="Disordered" evidence="1">
    <location>
        <begin position="186"/>
        <end position="429"/>
    </location>
</feature>
<reference evidence="2" key="1">
    <citation type="submission" date="2017-08" db="EMBL/GenBank/DDBJ databases">
        <authorList>
            <person name="Polle J.E."/>
            <person name="Barry K."/>
            <person name="Cushman J."/>
            <person name="Schmutz J."/>
            <person name="Tran D."/>
            <person name="Hathwaick L.T."/>
            <person name="Yim W.C."/>
            <person name="Jenkins J."/>
            <person name="Mckie-Krisberg Z.M."/>
            <person name="Prochnik S."/>
            <person name="Lindquist E."/>
            <person name="Dockter R.B."/>
            <person name="Adam C."/>
            <person name="Molina H."/>
            <person name="Bunkerborg J."/>
            <person name="Jin E."/>
            <person name="Buchheim M."/>
            <person name="Magnuson J."/>
        </authorList>
    </citation>
    <scope>NUCLEOTIDE SEQUENCE</scope>
    <source>
        <strain evidence="2">CCAP 19/18</strain>
    </source>
</reference>
<feature type="compositionally biased region" description="Basic and acidic residues" evidence="1">
    <location>
        <begin position="1"/>
        <end position="16"/>
    </location>
</feature>
<feature type="compositionally biased region" description="Basic and acidic residues" evidence="1">
    <location>
        <begin position="229"/>
        <end position="241"/>
    </location>
</feature>
<name>A0ABQ7GUX8_DUNSA</name>
<feature type="compositionally biased region" description="Basic and acidic residues" evidence="1">
    <location>
        <begin position="271"/>
        <end position="287"/>
    </location>
</feature>
<feature type="compositionally biased region" description="Basic and acidic residues" evidence="1">
    <location>
        <begin position="376"/>
        <end position="385"/>
    </location>
</feature>
<keyword evidence="3" id="KW-1185">Reference proteome</keyword>
<gene>
    <name evidence="2" type="ORF">DUNSADRAFT_2944</name>
</gene>
<evidence type="ECO:0000256" key="1">
    <source>
        <dbReference type="SAM" id="MobiDB-lite"/>
    </source>
</evidence>
<feature type="compositionally biased region" description="Basic and acidic residues" evidence="1">
    <location>
        <begin position="123"/>
        <end position="132"/>
    </location>
</feature>
<feature type="region of interest" description="Disordered" evidence="1">
    <location>
        <begin position="1"/>
        <end position="23"/>
    </location>
</feature>
<comment type="caution">
    <text evidence="2">The sequence shown here is derived from an EMBL/GenBank/DDBJ whole genome shotgun (WGS) entry which is preliminary data.</text>
</comment>
<evidence type="ECO:0000313" key="3">
    <source>
        <dbReference type="Proteomes" id="UP000815325"/>
    </source>
</evidence>
<feature type="compositionally biased region" description="Basic and acidic residues" evidence="1">
    <location>
        <begin position="393"/>
        <end position="423"/>
    </location>
</feature>
<protein>
    <submittedName>
        <fullName evidence="2">Uncharacterized protein</fullName>
    </submittedName>
</protein>
<dbReference type="EMBL" id="MU069580">
    <property type="protein sequence ID" value="KAF5838408.1"/>
    <property type="molecule type" value="Genomic_DNA"/>
</dbReference>
<feature type="region of interest" description="Disordered" evidence="1">
    <location>
        <begin position="114"/>
        <end position="143"/>
    </location>
</feature>
<sequence length="429" mass="45893">MEHGMGMGLDERKPKDWSSPSSPLQPFTLTTVLRNFVSHSELVDRFATLKGLQGVGNTEMKSETARKNEEAIFLALKLLDQRLTSQSDSMAKVLIRTARQVDYLHNVVRQIPGAEETELPGDDLSHPQRLHPEPGQQPTAAGGAPHALNAMEAIGRSSGMRALLMQQNEGESPVEYALRSVNENAAGHASAGAKGQEGSDPDPDRRNDPDRARNEHKPPKHKGQGGRTTEQEGSDRRSNEHKPRKHISSAAPGLAMAPQDMKPQQSPSEPEASKGKETQTKPLEGRNKVYALPRPNRSSAARTSASSAPPSSSPGAQPADPNEAPSSLSPSASPSVEPPAKPNVPKLLVQKGNHDVGMDMGGAVATTFDMGVSMGQHREGGKHASGEGSVSREGGRLAPREGSERSRLASREGHSHGARERLKAATLLW</sequence>
<organism evidence="2 3">
    <name type="scientific">Dunaliella salina</name>
    <name type="common">Green alga</name>
    <name type="synonym">Protococcus salinus</name>
    <dbReference type="NCBI Taxonomy" id="3046"/>
    <lineage>
        <taxon>Eukaryota</taxon>
        <taxon>Viridiplantae</taxon>
        <taxon>Chlorophyta</taxon>
        <taxon>core chlorophytes</taxon>
        <taxon>Chlorophyceae</taxon>
        <taxon>CS clade</taxon>
        <taxon>Chlamydomonadales</taxon>
        <taxon>Dunaliellaceae</taxon>
        <taxon>Dunaliella</taxon>
    </lineage>
</organism>